<feature type="domain" description="Cysteine-rich CPCC" evidence="1">
    <location>
        <begin position="20"/>
        <end position="42"/>
    </location>
</feature>
<dbReference type="Proteomes" id="UP001597295">
    <property type="component" value="Unassembled WGS sequence"/>
</dbReference>
<evidence type="ECO:0000259" key="1">
    <source>
        <dbReference type="Pfam" id="PF14206"/>
    </source>
</evidence>
<sequence length="45" mass="5386">MGRFFFRNNSQPSFEGYMHRCPCCQYRTLEQRGIFELCGVCFLGR</sequence>
<proteinExistence type="predicted"/>
<dbReference type="RefSeq" id="WP_379874934.1">
    <property type="nucleotide sequence ID" value="NZ_JBHUIP010000003.1"/>
</dbReference>
<reference evidence="3" key="1">
    <citation type="journal article" date="2019" name="Int. J. Syst. Evol. Microbiol.">
        <title>The Global Catalogue of Microorganisms (GCM) 10K type strain sequencing project: providing services to taxonomists for standard genome sequencing and annotation.</title>
        <authorList>
            <consortium name="The Broad Institute Genomics Platform"/>
            <consortium name="The Broad Institute Genome Sequencing Center for Infectious Disease"/>
            <person name="Wu L."/>
            <person name="Ma J."/>
        </authorList>
    </citation>
    <scope>NUCLEOTIDE SEQUENCE [LARGE SCALE GENOMIC DNA]</scope>
    <source>
        <strain evidence="3">CGMCC 1.19062</strain>
    </source>
</reference>
<dbReference type="Pfam" id="PF14206">
    <property type="entry name" value="Cys_rich_CPCC"/>
    <property type="match status" value="1"/>
</dbReference>
<dbReference type="InterPro" id="IPR025983">
    <property type="entry name" value="Cys_rich_CPCC"/>
</dbReference>
<evidence type="ECO:0000313" key="2">
    <source>
        <dbReference type="EMBL" id="MFD2262024.1"/>
    </source>
</evidence>
<evidence type="ECO:0000313" key="3">
    <source>
        <dbReference type="Proteomes" id="UP001597295"/>
    </source>
</evidence>
<gene>
    <name evidence="2" type="ORF">ACFSM5_03930</name>
</gene>
<name>A0ABW5DM87_9PROT</name>
<dbReference type="EMBL" id="JBHUIP010000003">
    <property type="protein sequence ID" value="MFD2262024.1"/>
    <property type="molecule type" value="Genomic_DNA"/>
</dbReference>
<keyword evidence="3" id="KW-1185">Reference proteome</keyword>
<organism evidence="2 3">
    <name type="scientific">Lacibacterium aquatile</name>
    <dbReference type="NCBI Taxonomy" id="1168082"/>
    <lineage>
        <taxon>Bacteria</taxon>
        <taxon>Pseudomonadati</taxon>
        <taxon>Pseudomonadota</taxon>
        <taxon>Alphaproteobacteria</taxon>
        <taxon>Rhodospirillales</taxon>
        <taxon>Rhodospirillaceae</taxon>
    </lineage>
</organism>
<comment type="caution">
    <text evidence="2">The sequence shown here is derived from an EMBL/GenBank/DDBJ whole genome shotgun (WGS) entry which is preliminary data.</text>
</comment>
<accession>A0ABW5DM87</accession>
<protein>
    <submittedName>
        <fullName evidence="2">CPCC family cysteine-rich protein</fullName>
    </submittedName>
</protein>